<feature type="transmembrane region" description="Helical" evidence="6">
    <location>
        <begin position="152"/>
        <end position="174"/>
    </location>
</feature>
<feature type="transmembrane region" description="Helical" evidence="6">
    <location>
        <begin position="390"/>
        <end position="409"/>
    </location>
</feature>
<evidence type="ECO:0000256" key="4">
    <source>
        <dbReference type="ARBA" id="ARBA00022989"/>
    </source>
</evidence>
<evidence type="ECO:0000259" key="7">
    <source>
        <dbReference type="PROSITE" id="PS50850"/>
    </source>
</evidence>
<keyword evidence="9" id="KW-1185">Reference proteome</keyword>
<proteinExistence type="predicted"/>
<dbReference type="Pfam" id="PF07690">
    <property type="entry name" value="MFS_1"/>
    <property type="match status" value="1"/>
</dbReference>
<dbReference type="GO" id="GO:0022857">
    <property type="term" value="F:transmembrane transporter activity"/>
    <property type="evidence" value="ECO:0007669"/>
    <property type="project" value="InterPro"/>
</dbReference>
<dbReference type="PANTHER" id="PTHR19432:SF35">
    <property type="entry name" value="SOLUTE CARRIER FAMILY 45 MEMBER 3 ISOFORM X1"/>
    <property type="match status" value="1"/>
</dbReference>
<keyword evidence="5 6" id="KW-0472">Membrane</keyword>
<feature type="transmembrane region" description="Helical" evidence="6">
    <location>
        <begin position="247"/>
        <end position="264"/>
    </location>
</feature>
<evidence type="ECO:0000313" key="9">
    <source>
        <dbReference type="Proteomes" id="UP000179467"/>
    </source>
</evidence>
<evidence type="ECO:0000256" key="6">
    <source>
        <dbReference type="SAM" id="Phobius"/>
    </source>
</evidence>
<keyword evidence="3 6" id="KW-0812">Transmembrane</keyword>
<feature type="transmembrane region" description="Helical" evidence="6">
    <location>
        <begin position="360"/>
        <end position="378"/>
    </location>
</feature>
<dbReference type="InterPro" id="IPR020846">
    <property type="entry name" value="MFS_dom"/>
</dbReference>
<name>A0A1S1HBT1_9SPHN</name>
<dbReference type="InterPro" id="IPR011701">
    <property type="entry name" value="MFS"/>
</dbReference>
<accession>A0A1S1HBT1</accession>
<dbReference type="GO" id="GO:0016020">
    <property type="term" value="C:membrane"/>
    <property type="evidence" value="ECO:0007669"/>
    <property type="project" value="UniProtKB-SubCell"/>
</dbReference>
<dbReference type="SUPFAM" id="SSF103473">
    <property type="entry name" value="MFS general substrate transporter"/>
    <property type="match status" value="1"/>
</dbReference>
<evidence type="ECO:0000256" key="1">
    <source>
        <dbReference type="ARBA" id="ARBA00004141"/>
    </source>
</evidence>
<protein>
    <submittedName>
        <fullName evidence="8">Major Facilitator Superfamily protein</fullName>
    </submittedName>
</protein>
<feature type="transmembrane region" description="Helical" evidence="6">
    <location>
        <begin position="59"/>
        <end position="80"/>
    </location>
</feature>
<feature type="transmembrane region" description="Helical" evidence="6">
    <location>
        <begin position="270"/>
        <end position="289"/>
    </location>
</feature>
<feature type="domain" description="Major facilitator superfamily (MFS) profile" evidence="7">
    <location>
        <begin position="313"/>
        <end position="509"/>
    </location>
</feature>
<dbReference type="AlphaFoldDB" id="A0A1S1HBT1"/>
<evidence type="ECO:0000256" key="3">
    <source>
        <dbReference type="ARBA" id="ARBA00022692"/>
    </source>
</evidence>
<keyword evidence="2" id="KW-0813">Transport</keyword>
<keyword evidence="4 6" id="KW-1133">Transmembrane helix</keyword>
<reference evidence="8 9" key="1">
    <citation type="submission" date="2016-09" db="EMBL/GenBank/DDBJ databases">
        <title>Metabolic pathway, cell adaptation mechanisms and a novel monoxygenase revealed through proteogenomic-transcription analysis of a Sphingomonas haloaromaticamans strain degrading the fungicide ortho-phenylphenol.</title>
        <authorList>
            <person name="Perruchon C."/>
            <person name="Papadopoulou E.S."/>
            <person name="Rousidou C."/>
            <person name="Vasileiadis S."/>
            <person name="Tanou G."/>
            <person name="Amoutzias G."/>
            <person name="Molassiotis A."/>
            <person name="Karpouzas D.G."/>
        </authorList>
    </citation>
    <scope>NUCLEOTIDE SEQUENCE [LARGE SCALE GENOMIC DNA]</scope>
    <source>
        <strain evidence="8 9">P3</strain>
    </source>
</reference>
<sequence>MQAMDRHAGRCTVIRPRLSFMQIWNMCCGLFGVQIVWGLQNANTSRIFQTLGADVDELAILWIAAPITGLLVQPIIGYLSDRTWTPLGRRRPYLLGGAILTAIALFAMPNAPTLWAASVMLWVLTASVNIAMEPFRALVADTLPEEQRAQGFAMQVFFIGAGAVFACALPWILTHWFGMSSRGEPHMLAQSVRLAFYIGGAFVLAAVAWTVFTTPERPPASLAADAWGPPPHTVPSAEGAASLIRGGIFWMTGGAAVALVAAWVRYEREVYVVAAIAVAFGLAQLATVWRRRRGHSALGMLEIVEDILHMPDVLRRLAIVQFFTWFGLFAMWIYTIPAVAARHYGTTDPGSAAYNAGADWVGVLFAGYNGVAAVMALALPRIGARIGKRITHATCLALGALGLAGFLLIDDPRLLWIPIIGIGCAWASILSIPYALLADAVPVHKTGVYMGIHNMFLVLPQLVAATVLGPLVGHGFGGQAIFAIALAAGCLMLAALCALAIPRPASQHG</sequence>
<feature type="domain" description="Major facilitator superfamily (MFS) profile" evidence="7">
    <location>
        <begin position="1"/>
        <end position="218"/>
    </location>
</feature>
<comment type="subcellular location">
    <subcellularLocation>
        <location evidence="1">Membrane</location>
        <topology evidence="1">Multi-pass membrane protein</topology>
    </subcellularLocation>
</comment>
<feature type="transmembrane region" description="Helical" evidence="6">
    <location>
        <begin position="194"/>
        <end position="212"/>
    </location>
</feature>
<dbReference type="EMBL" id="MIPT01000001">
    <property type="protein sequence ID" value="OHT19086.1"/>
    <property type="molecule type" value="Genomic_DNA"/>
</dbReference>
<feature type="transmembrane region" description="Helical" evidence="6">
    <location>
        <begin position="20"/>
        <end position="39"/>
    </location>
</feature>
<evidence type="ECO:0000256" key="5">
    <source>
        <dbReference type="ARBA" id="ARBA00023136"/>
    </source>
</evidence>
<organism evidence="8 9">
    <name type="scientific">Edaphosphingomonas haloaromaticamans</name>
    <dbReference type="NCBI Taxonomy" id="653954"/>
    <lineage>
        <taxon>Bacteria</taxon>
        <taxon>Pseudomonadati</taxon>
        <taxon>Pseudomonadota</taxon>
        <taxon>Alphaproteobacteria</taxon>
        <taxon>Sphingomonadales</taxon>
        <taxon>Rhizorhabdaceae</taxon>
        <taxon>Edaphosphingomonas</taxon>
    </lineage>
</organism>
<gene>
    <name evidence="8" type="ORF">BHE75_01068</name>
</gene>
<evidence type="ECO:0000256" key="2">
    <source>
        <dbReference type="ARBA" id="ARBA00022448"/>
    </source>
</evidence>
<feature type="transmembrane region" description="Helical" evidence="6">
    <location>
        <begin position="415"/>
        <end position="436"/>
    </location>
</feature>
<feature type="transmembrane region" description="Helical" evidence="6">
    <location>
        <begin position="448"/>
        <end position="468"/>
    </location>
</feature>
<feature type="transmembrane region" description="Helical" evidence="6">
    <location>
        <begin position="480"/>
        <end position="501"/>
    </location>
</feature>
<dbReference type="PANTHER" id="PTHR19432">
    <property type="entry name" value="SUGAR TRANSPORTER"/>
    <property type="match status" value="1"/>
</dbReference>
<dbReference type="Gene3D" id="1.20.1250.20">
    <property type="entry name" value="MFS general substrate transporter like domains"/>
    <property type="match status" value="2"/>
</dbReference>
<evidence type="ECO:0000313" key="8">
    <source>
        <dbReference type="EMBL" id="OHT19086.1"/>
    </source>
</evidence>
<dbReference type="InterPro" id="IPR036259">
    <property type="entry name" value="MFS_trans_sf"/>
</dbReference>
<dbReference type="Proteomes" id="UP000179467">
    <property type="component" value="Unassembled WGS sequence"/>
</dbReference>
<feature type="transmembrane region" description="Helical" evidence="6">
    <location>
        <begin position="317"/>
        <end position="340"/>
    </location>
</feature>
<feature type="transmembrane region" description="Helical" evidence="6">
    <location>
        <begin position="92"/>
        <end position="108"/>
    </location>
</feature>
<dbReference type="PROSITE" id="PS50850">
    <property type="entry name" value="MFS"/>
    <property type="match status" value="2"/>
</dbReference>
<comment type="caution">
    <text evidence="8">The sequence shown here is derived from an EMBL/GenBank/DDBJ whole genome shotgun (WGS) entry which is preliminary data.</text>
</comment>